<dbReference type="GO" id="GO:0015074">
    <property type="term" value="P:DNA integration"/>
    <property type="evidence" value="ECO:0007669"/>
    <property type="project" value="UniProtKB-KW"/>
</dbReference>
<accession>A0A517PAH2</accession>
<dbReference type="InterPro" id="IPR013762">
    <property type="entry name" value="Integrase-like_cat_sf"/>
</dbReference>
<dbReference type="OrthoDB" id="212062at2"/>
<dbReference type="GO" id="GO:0006310">
    <property type="term" value="P:DNA recombination"/>
    <property type="evidence" value="ECO:0007669"/>
    <property type="project" value="UniProtKB-KW"/>
</dbReference>
<evidence type="ECO:0000259" key="7">
    <source>
        <dbReference type="PROSITE" id="PS51900"/>
    </source>
</evidence>
<dbReference type="AlphaFoldDB" id="A0A517PAH2"/>
<dbReference type="PROSITE" id="PS51898">
    <property type="entry name" value="TYR_RECOMBINASE"/>
    <property type="match status" value="1"/>
</dbReference>
<dbReference type="InterPro" id="IPR010998">
    <property type="entry name" value="Integrase_recombinase_N"/>
</dbReference>
<keyword evidence="3 5" id="KW-0238">DNA-binding</keyword>
<name>A0A517PAH2_9PLAN</name>
<feature type="domain" description="Core-binding (CB)" evidence="7">
    <location>
        <begin position="81"/>
        <end position="164"/>
    </location>
</feature>
<evidence type="ECO:0000313" key="9">
    <source>
        <dbReference type="Proteomes" id="UP000318741"/>
    </source>
</evidence>
<dbReference type="Pfam" id="PF00589">
    <property type="entry name" value="Phage_integrase"/>
    <property type="match status" value="1"/>
</dbReference>
<gene>
    <name evidence="8" type="ORF">CA12_24790</name>
</gene>
<dbReference type="Pfam" id="PF02899">
    <property type="entry name" value="Phage_int_SAM_1"/>
    <property type="match status" value="1"/>
</dbReference>
<protein>
    <submittedName>
        <fullName evidence="8">Site-specific tyrosine recombinase XerD</fullName>
    </submittedName>
</protein>
<evidence type="ECO:0000313" key="8">
    <source>
        <dbReference type="EMBL" id="QDT16377.1"/>
    </source>
</evidence>
<evidence type="ECO:0000256" key="1">
    <source>
        <dbReference type="ARBA" id="ARBA00008857"/>
    </source>
</evidence>
<dbReference type="SUPFAM" id="SSF56349">
    <property type="entry name" value="DNA breaking-rejoining enzymes"/>
    <property type="match status" value="1"/>
</dbReference>
<dbReference type="PROSITE" id="PS51900">
    <property type="entry name" value="CB"/>
    <property type="match status" value="1"/>
</dbReference>
<keyword evidence="2" id="KW-0229">DNA integration</keyword>
<keyword evidence="4" id="KW-0233">DNA recombination</keyword>
<organism evidence="8 9">
    <name type="scientific">Alienimonas californiensis</name>
    <dbReference type="NCBI Taxonomy" id="2527989"/>
    <lineage>
        <taxon>Bacteria</taxon>
        <taxon>Pseudomonadati</taxon>
        <taxon>Planctomycetota</taxon>
        <taxon>Planctomycetia</taxon>
        <taxon>Planctomycetales</taxon>
        <taxon>Planctomycetaceae</taxon>
        <taxon>Alienimonas</taxon>
    </lineage>
</organism>
<proteinExistence type="inferred from homology"/>
<keyword evidence="9" id="KW-1185">Reference proteome</keyword>
<dbReference type="RefSeq" id="WP_145359209.1">
    <property type="nucleotide sequence ID" value="NZ_CP036265.1"/>
</dbReference>
<dbReference type="InterPro" id="IPR004107">
    <property type="entry name" value="Integrase_SAM-like_N"/>
</dbReference>
<evidence type="ECO:0000256" key="2">
    <source>
        <dbReference type="ARBA" id="ARBA00022908"/>
    </source>
</evidence>
<evidence type="ECO:0000256" key="3">
    <source>
        <dbReference type="ARBA" id="ARBA00023125"/>
    </source>
</evidence>
<comment type="similarity">
    <text evidence="1">Belongs to the 'phage' integrase family.</text>
</comment>
<dbReference type="Gene3D" id="1.10.443.10">
    <property type="entry name" value="Intergrase catalytic core"/>
    <property type="match status" value="1"/>
</dbReference>
<evidence type="ECO:0000256" key="5">
    <source>
        <dbReference type="PROSITE-ProRule" id="PRU01248"/>
    </source>
</evidence>
<evidence type="ECO:0000259" key="6">
    <source>
        <dbReference type="PROSITE" id="PS51898"/>
    </source>
</evidence>
<sequence>MANLGQKDGIYLARFRYGGREYKKSLKTRDRKEAENGLKVVETTIHRLTTGTLAVPDGVNPGTFILSGGTAAATSVAPKVPTFRVAVGRFEDRQKPLVAESYLSSQMLHLRHFGRHLGGRADQPVDRVTSADVREFLQIRLKSRHANTVELERQTLRQFFSWATEEQLTADDPAAGVKRVGAKPAQEKFHTCGEIEAIVARGGLSDEEHRKLWESLFLLPDEIGELLALAKENADDPRSALLHAIPAYTGMRRGEVIRLEWRNVDLSSGTLTAHSRKQSRRQKETPRTVDIHPDLAKLLAATDDARGRYVVPDDDATELNRDRANRLFWQPMRGTKWQLPWSGNTFKVGFHTYRHSFASNLAMAGIDQRVINELMGHTTEEMAKRYRHLIPAKTKAAVGVLDYGAAA</sequence>
<evidence type="ECO:0000256" key="4">
    <source>
        <dbReference type="ARBA" id="ARBA00023172"/>
    </source>
</evidence>
<reference evidence="8 9" key="1">
    <citation type="submission" date="2019-02" db="EMBL/GenBank/DDBJ databases">
        <title>Deep-cultivation of Planctomycetes and their phenomic and genomic characterization uncovers novel biology.</title>
        <authorList>
            <person name="Wiegand S."/>
            <person name="Jogler M."/>
            <person name="Boedeker C."/>
            <person name="Pinto D."/>
            <person name="Vollmers J."/>
            <person name="Rivas-Marin E."/>
            <person name="Kohn T."/>
            <person name="Peeters S.H."/>
            <person name="Heuer A."/>
            <person name="Rast P."/>
            <person name="Oberbeckmann S."/>
            <person name="Bunk B."/>
            <person name="Jeske O."/>
            <person name="Meyerdierks A."/>
            <person name="Storesund J.E."/>
            <person name="Kallscheuer N."/>
            <person name="Luecker S."/>
            <person name="Lage O.M."/>
            <person name="Pohl T."/>
            <person name="Merkel B.J."/>
            <person name="Hornburger P."/>
            <person name="Mueller R.-W."/>
            <person name="Bruemmer F."/>
            <person name="Labrenz M."/>
            <person name="Spormann A.M."/>
            <person name="Op den Camp H."/>
            <person name="Overmann J."/>
            <person name="Amann R."/>
            <person name="Jetten M.S.M."/>
            <person name="Mascher T."/>
            <person name="Medema M.H."/>
            <person name="Devos D.P."/>
            <person name="Kaster A.-K."/>
            <person name="Ovreas L."/>
            <person name="Rohde M."/>
            <person name="Galperin M.Y."/>
            <person name="Jogler C."/>
        </authorList>
    </citation>
    <scope>NUCLEOTIDE SEQUENCE [LARGE SCALE GENOMIC DNA]</scope>
    <source>
        <strain evidence="8 9">CA12</strain>
    </source>
</reference>
<dbReference type="EMBL" id="CP036265">
    <property type="protein sequence ID" value="QDT16377.1"/>
    <property type="molecule type" value="Genomic_DNA"/>
</dbReference>
<dbReference type="PANTHER" id="PTHR30349">
    <property type="entry name" value="PHAGE INTEGRASE-RELATED"/>
    <property type="match status" value="1"/>
</dbReference>
<dbReference type="CDD" id="cd00796">
    <property type="entry name" value="INT_Rci_Hp1_C"/>
    <property type="match status" value="1"/>
</dbReference>
<dbReference type="InterPro" id="IPR044068">
    <property type="entry name" value="CB"/>
</dbReference>
<dbReference type="Gene3D" id="1.10.150.130">
    <property type="match status" value="1"/>
</dbReference>
<dbReference type="KEGG" id="acaf:CA12_24790"/>
<dbReference type="Proteomes" id="UP000318741">
    <property type="component" value="Chromosome"/>
</dbReference>
<dbReference type="InterPro" id="IPR011010">
    <property type="entry name" value="DNA_brk_join_enz"/>
</dbReference>
<feature type="domain" description="Tyr recombinase" evidence="6">
    <location>
        <begin position="211"/>
        <end position="399"/>
    </location>
</feature>
<dbReference type="PANTHER" id="PTHR30349:SF64">
    <property type="entry name" value="PROPHAGE INTEGRASE INTD-RELATED"/>
    <property type="match status" value="1"/>
</dbReference>
<dbReference type="InterPro" id="IPR050090">
    <property type="entry name" value="Tyrosine_recombinase_XerCD"/>
</dbReference>
<dbReference type="InterPro" id="IPR002104">
    <property type="entry name" value="Integrase_catalytic"/>
</dbReference>
<dbReference type="GO" id="GO:0003677">
    <property type="term" value="F:DNA binding"/>
    <property type="evidence" value="ECO:0007669"/>
    <property type="project" value="UniProtKB-UniRule"/>
</dbReference>